<proteinExistence type="inferred from homology"/>
<dbReference type="CDD" id="cd06261">
    <property type="entry name" value="TM_PBP2"/>
    <property type="match status" value="1"/>
</dbReference>
<evidence type="ECO:0000256" key="5">
    <source>
        <dbReference type="ARBA" id="ARBA00022989"/>
    </source>
</evidence>
<dbReference type="Proteomes" id="UP000245412">
    <property type="component" value="Unassembled WGS sequence"/>
</dbReference>
<dbReference type="PANTHER" id="PTHR32243">
    <property type="entry name" value="MALTOSE TRANSPORT SYSTEM PERMEASE-RELATED"/>
    <property type="match status" value="1"/>
</dbReference>
<accession>A0AB73T799</accession>
<dbReference type="InterPro" id="IPR035906">
    <property type="entry name" value="MetI-like_sf"/>
</dbReference>
<evidence type="ECO:0000313" key="10">
    <source>
        <dbReference type="Proteomes" id="UP000245412"/>
    </source>
</evidence>
<dbReference type="GO" id="GO:0005886">
    <property type="term" value="C:plasma membrane"/>
    <property type="evidence" value="ECO:0007669"/>
    <property type="project" value="UniProtKB-SubCell"/>
</dbReference>
<gene>
    <name evidence="9" type="ORF">C7383_103209</name>
</gene>
<dbReference type="InterPro" id="IPR050901">
    <property type="entry name" value="BP-dep_ABC_trans_perm"/>
</dbReference>
<keyword evidence="10" id="KW-1185">Reference proteome</keyword>
<organism evidence="9 10">
    <name type="scientific">Murimonas intestini</name>
    <dbReference type="NCBI Taxonomy" id="1337051"/>
    <lineage>
        <taxon>Bacteria</taxon>
        <taxon>Bacillati</taxon>
        <taxon>Bacillota</taxon>
        <taxon>Clostridia</taxon>
        <taxon>Lachnospirales</taxon>
        <taxon>Lachnospiraceae</taxon>
        <taxon>Murimonas</taxon>
    </lineage>
</organism>
<evidence type="ECO:0000256" key="2">
    <source>
        <dbReference type="ARBA" id="ARBA00022448"/>
    </source>
</evidence>
<dbReference type="Pfam" id="PF00528">
    <property type="entry name" value="BPD_transp_1"/>
    <property type="match status" value="1"/>
</dbReference>
<keyword evidence="4 7" id="KW-0812">Transmembrane</keyword>
<feature type="transmembrane region" description="Helical" evidence="7">
    <location>
        <begin position="73"/>
        <end position="94"/>
    </location>
</feature>
<evidence type="ECO:0000256" key="1">
    <source>
        <dbReference type="ARBA" id="ARBA00004651"/>
    </source>
</evidence>
<feature type="transmembrane region" description="Helical" evidence="7">
    <location>
        <begin position="137"/>
        <end position="156"/>
    </location>
</feature>
<reference evidence="9 10" key="1">
    <citation type="submission" date="2018-05" db="EMBL/GenBank/DDBJ databases">
        <authorList>
            <person name="Goeker M."/>
            <person name="Huntemann M."/>
            <person name="Clum A."/>
            <person name="Pillay M."/>
            <person name="Palaniappan K."/>
            <person name="Varghese N."/>
            <person name="Mikhailova N."/>
            <person name="Stamatis D."/>
            <person name="Reddy T."/>
            <person name="Daum C."/>
            <person name="Shapiro N."/>
            <person name="Ivanova N."/>
            <person name="Kyrpides N."/>
            <person name="Woyke T."/>
        </authorList>
    </citation>
    <scope>NUCLEOTIDE SEQUENCE [LARGE SCALE GENOMIC DNA]</scope>
    <source>
        <strain evidence="9 10">DSM 26524</strain>
    </source>
</reference>
<dbReference type="Gene3D" id="1.10.3720.10">
    <property type="entry name" value="MetI-like"/>
    <property type="match status" value="1"/>
</dbReference>
<comment type="subcellular location">
    <subcellularLocation>
        <location evidence="1 7">Cell membrane</location>
        <topology evidence="1 7">Multi-pass membrane protein</topology>
    </subcellularLocation>
</comment>
<evidence type="ECO:0000259" key="8">
    <source>
        <dbReference type="PROSITE" id="PS50928"/>
    </source>
</evidence>
<sequence>MKQRKRWNILWYFLALVWGLMTILPLMITVFSSLKNNNEINMGVFSMPEHWRIENYAKANETANAFGSIGNSILLALLTTVLVTVVGMLAAYILARKKLFFIKPVYLLFMVGVMVPVHCTIVPISGMASALHAKDSFWFLVLIYSAFNLAQAVYLYTGFIQSIDRELDEAAIIDGCTDVTLLSKILSPICKPIIATEAIFVFIYGYSELIFSLTLLSKPEKFTVSRAMLNFTGEHSTDMGPQFAFIVMAMIPTLFIYLIFHERVESGILSGAVKG</sequence>
<dbReference type="RefSeq" id="WP_109625468.1">
    <property type="nucleotide sequence ID" value="NZ_JANKBI010000002.1"/>
</dbReference>
<dbReference type="SUPFAM" id="SSF161098">
    <property type="entry name" value="MetI-like"/>
    <property type="match status" value="1"/>
</dbReference>
<dbReference type="GO" id="GO:0055085">
    <property type="term" value="P:transmembrane transport"/>
    <property type="evidence" value="ECO:0007669"/>
    <property type="project" value="InterPro"/>
</dbReference>
<feature type="transmembrane region" description="Helical" evidence="7">
    <location>
        <begin position="243"/>
        <end position="260"/>
    </location>
</feature>
<comment type="caution">
    <text evidence="9">The sequence shown here is derived from an EMBL/GenBank/DDBJ whole genome shotgun (WGS) entry which is preliminary data.</text>
</comment>
<dbReference type="InterPro" id="IPR000515">
    <property type="entry name" value="MetI-like"/>
</dbReference>
<dbReference type="AlphaFoldDB" id="A0AB73T799"/>
<keyword evidence="3" id="KW-1003">Cell membrane</keyword>
<evidence type="ECO:0000313" key="9">
    <source>
        <dbReference type="EMBL" id="PWJ77365.1"/>
    </source>
</evidence>
<feature type="transmembrane region" description="Helical" evidence="7">
    <location>
        <begin position="193"/>
        <end position="216"/>
    </location>
</feature>
<comment type="similarity">
    <text evidence="7">Belongs to the binding-protein-dependent transport system permease family.</text>
</comment>
<feature type="domain" description="ABC transmembrane type-1" evidence="8">
    <location>
        <begin position="69"/>
        <end position="260"/>
    </location>
</feature>
<keyword evidence="2 7" id="KW-0813">Transport</keyword>
<evidence type="ECO:0000256" key="4">
    <source>
        <dbReference type="ARBA" id="ARBA00022692"/>
    </source>
</evidence>
<evidence type="ECO:0000256" key="3">
    <source>
        <dbReference type="ARBA" id="ARBA00022475"/>
    </source>
</evidence>
<evidence type="ECO:0000256" key="6">
    <source>
        <dbReference type="ARBA" id="ARBA00023136"/>
    </source>
</evidence>
<dbReference type="EMBL" id="QGGY01000003">
    <property type="protein sequence ID" value="PWJ77365.1"/>
    <property type="molecule type" value="Genomic_DNA"/>
</dbReference>
<name>A0AB73T799_9FIRM</name>
<evidence type="ECO:0000256" key="7">
    <source>
        <dbReference type="RuleBase" id="RU363032"/>
    </source>
</evidence>
<keyword evidence="6 7" id="KW-0472">Membrane</keyword>
<feature type="transmembrane region" description="Helical" evidence="7">
    <location>
        <begin position="106"/>
        <end position="131"/>
    </location>
</feature>
<protein>
    <submittedName>
        <fullName evidence="9">Raffinose/stachyose/melibiose transport system permease protein</fullName>
    </submittedName>
</protein>
<dbReference type="PANTHER" id="PTHR32243:SF24">
    <property type="entry name" value="DIACETYLCHITOBIOSE UPTAKE SYSTEM PERMEASE PROTEIN NGCG"/>
    <property type="match status" value="1"/>
</dbReference>
<keyword evidence="5 7" id="KW-1133">Transmembrane helix</keyword>
<dbReference type="PROSITE" id="PS50928">
    <property type="entry name" value="ABC_TM1"/>
    <property type="match status" value="1"/>
</dbReference>
<feature type="transmembrane region" description="Helical" evidence="7">
    <location>
        <begin position="9"/>
        <end position="34"/>
    </location>
</feature>